<evidence type="ECO:0000256" key="1">
    <source>
        <dbReference type="ARBA" id="ARBA00022737"/>
    </source>
</evidence>
<sequence length="377" mass="44294">MKFSLFYILFLTLVNLGVAQTNKQKADKLFALGNYSKAIEHYKSLDNVEKVYDKIAKAYVAIGNYSEGISFYQKAIDINPDNQLLQYDYAKLLKQTKQYSKANTIIKNLIDSDSLNPNFHYELGLVLEKQNDTMAIEAFRNTYNLDKSHQKAIFKIAKKHIIKRNFEEAHQLIGKGLKFYSKNVELISLKAQAYYFQEYYTNAVVWFKKLIELGESSEFIHEKLSLSYAQNSDYEDAIFHRKEALKYNPYNASAIFVIGSYYERLKNYEKAEVYYRNALDIQDVSLANEYQKLGIVLNRQKKYDEAIKAFETALKEDPTDIMTEFYLIRTKDEYYADVDAKISLYEKFKEKHKDNPFTAIANRRLQELKKEKFLEKN</sequence>
<dbReference type="EMBL" id="JAGEVF010000002">
    <property type="protein sequence ID" value="MBO3115615.1"/>
    <property type="molecule type" value="Genomic_DNA"/>
</dbReference>
<dbReference type="Pfam" id="PF13424">
    <property type="entry name" value="TPR_12"/>
    <property type="match status" value="1"/>
</dbReference>
<evidence type="ECO:0000256" key="4">
    <source>
        <dbReference type="SAM" id="SignalP"/>
    </source>
</evidence>
<accession>A0ABS3T1M4</accession>
<evidence type="ECO:0000256" key="3">
    <source>
        <dbReference type="PROSITE-ProRule" id="PRU00339"/>
    </source>
</evidence>
<dbReference type="PROSITE" id="PS50293">
    <property type="entry name" value="TPR_REGION"/>
    <property type="match status" value="2"/>
</dbReference>
<dbReference type="Gene3D" id="1.25.40.10">
    <property type="entry name" value="Tetratricopeptide repeat domain"/>
    <property type="match status" value="3"/>
</dbReference>
<feature type="repeat" description="TPR" evidence="3">
    <location>
        <begin position="218"/>
        <end position="251"/>
    </location>
</feature>
<feature type="signal peptide" evidence="4">
    <location>
        <begin position="1"/>
        <end position="19"/>
    </location>
</feature>
<feature type="repeat" description="TPR" evidence="3">
    <location>
        <begin position="287"/>
        <end position="320"/>
    </location>
</feature>
<proteinExistence type="predicted"/>
<protein>
    <submittedName>
        <fullName evidence="6">Tetratricopeptide repeat protein</fullName>
    </submittedName>
</protein>
<organism evidence="6 7">
    <name type="scientific">Winogradskyella pelagia</name>
    <dbReference type="NCBI Taxonomy" id="2819984"/>
    <lineage>
        <taxon>Bacteria</taxon>
        <taxon>Pseudomonadati</taxon>
        <taxon>Bacteroidota</taxon>
        <taxon>Flavobacteriia</taxon>
        <taxon>Flavobacteriales</taxon>
        <taxon>Flavobacteriaceae</taxon>
        <taxon>Winogradskyella</taxon>
    </lineage>
</organism>
<keyword evidence="7" id="KW-1185">Reference proteome</keyword>
<evidence type="ECO:0000313" key="6">
    <source>
        <dbReference type="EMBL" id="MBO3115615.1"/>
    </source>
</evidence>
<reference evidence="6 7" key="1">
    <citation type="submission" date="2021-03" db="EMBL/GenBank/DDBJ databases">
        <title>Winogradskyella sp. nov., isolated from costal sediment.</title>
        <authorList>
            <person name="Gao C."/>
        </authorList>
    </citation>
    <scope>NUCLEOTIDE SEQUENCE [LARGE SCALE GENOMIC DNA]</scope>
    <source>
        <strain evidence="6 7">DF17</strain>
    </source>
</reference>
<evidence type="ECO:0000259" key="5">
    <source>
        <dbReference type="Pfam" id="PF25068"/>
    </source>
</evidence>
<dbReference type="PROSITE" id="PS50005">
    <property type="entry name" value="TPR"/>
    <property type="match status" value="4"/>
</dbReference>
<comment type="caution">
    <text evidence="6">The sequence shown here is derived from an EMBL/GenBank/DDBJ whole genome shotgun (WGS) entry which is preliminary data.</text>
</comment>
<dbReference type="SMART" id="SM00028">
    <property type="entry name" value="TPR"/>
    <property type="match status" value="6"/>
</dbReference>
<dbReference type="Pfam" id="PF25068">
    <property type="entry name" value="ARM_TT21_4th"/>
    <property type="match status" value="1"/>
</dbReference>
<keyword evidence="2 3" id="KW-0802">TPR repeat</keyword>
<keyword evidence="1" id="KW-0677">Repeat</keyword>
<name>A0ABS3T1M4_9FLAO</name>
<gene>
    <name evidence="6" type="ORF">J4050_02590</name>
</gene>
<keyword evidence="4" id="KW-0732">Signal</keyword>
<dbReference type="PANTHER" id="PTHR12558">
    <property type="entry name" value="CELL DIVISION CYCLE 16,23,27"/>
    <property type="match status" value="1"/>
</dbReference>
<feature type="domain" description="Tetratricopeptide repeat protein 21A/21B fourth ARM" evidence="5">
    <location>
        <begin position="53"/>
        <end position="115"/>
    </location>
</feature>
<evidence type="ECO:0000256" key="2">
    <source>
        <dbReference type="ARBA" id="ARBA00022803"/>
    </source>
</evidence>
<dbReference type="InterPro" id="IPR019734">
    <property type="entry name" value="TPR_rpt"/>
</dbReference>
<feature type="chain" id="PRO_5045913500" evidence="4">
    <location>
        <begin position="20"/>
        <end position="377"/>
    </location>
</feature>
<dbReference type="InterPro" id="IPR011990">
    <property type="entry name" value="TPR-like_helical_dom_sf"/>
</dbReference>
<dbReference type="InterPro" id="IPR056836">
    <property type="entry name" value="ARM_TT21_4th"/>
</dbReference>
<feature type="repeat" description="TPR" evidence="3">
    <location>
        <begin position="252"/>
        <end position="285"/>
    </location>
</feature>
<evidence type="ECO:0000313" key="7">
    <source>
        <dbReference type="Proteomes" id="UP000676776"/>
    </source>
</evidence>
<dbReference type="PANTHER" id="PTHR12558:SF13">
    <property type="entry name" value="CELL DIVISION CYCLE PROTEIN 27 HOMOLOG"/>
    <property type="match status" value="1"/>
</dbReference>
<feature type="repeat" description="TPR" evidence="3">
    <location>
        <begin position="49"/>
        <end position="82"/>
    </location>
</feature>
<dbReference type="RefSeq" id="WP_208152394.1">
    <property type="nucleotide sequence ID" value="NZ_JAGEVF010000002.1"/>
</dbReference>
<dbReference type="SUPFAM" id="SSF48452">
    <property type="entry name" value="TPR-like"/>
    <property type="match status" value="2"/>
</dbReference>
<dbReference type="Proteomes" id="UP000676776">
    <property type="component" value="Unassembled WGS sequence"/>
</dbReference>